<dbReference type="AlphaFoldDB" id="A0A655EBJ9"/>
<proteinExistence type="predicted"/>
<feature type="region of interest" description="Disordered" evidence="1">
    <location>
        <begin position="1"/>
        <end position="40"/>
    </location>
</feature>
<evidence type="ECO:0000313" key="2">
    <source>
        <dbReference type="EMBL" id="CNV13622.1"/>
    </source>
</evidence>
<gene>
    <name evidence="2" type="ORF">ERS008198_04450</name>
</gene>
<evidence type="ECO:0000256" key="1">
    <source>
        <dbReference type="SAM" id="MobiDB-lite"/>
    </source>
</evidence>
<reference evidence="2 3" key="1">
    <citation type="submission" date="2015-03" db="EMBL/GenBank/DDBJ databases">
        <authorList>
            <consortium name="Pathogen Informatics"/>
        </authorList>
    </citation>
    <scope>NUCLEOTIDE SEQUENCE [LARGE SCALE GENOMIC DNA]</scope>
    <source>
        <strain evidence="2 3">A1104</strain>
    </source>
</reference>
<evidence type="ECO:0000313" key="3">
    <source>
        <dbReference type="Proteomes" id="UP000041314"/>
    </source>
</evidence>
<dbReference type="EMBL" id="CQPA01000060">
    <property type="protein sequence ID" value="CNV13622.1"/>
    <property type="molecule type" value="Genomic_DNA"/>
</dbReference>
<organism evidence="2 3">
    <name type="scientific">Salmonella enterica subsp. enterica serovar Bovismorbificans</name>
    <dbReference type="NCBI Taxonomy" id="58097"/>
    <lineage>
        <taxon>Bacteria</taxon>
        <taxon>Pseudomonadati</taxon>
        <taxon>Pseudomonadota</taxon>
        <taxon>Gammaproteobacteria</taxon>
        <taxon>Enterobacterales</taxon>
        <taxon>Enterobacteriaceae</taxon>
        <taxon>Salmonella</taxon>
    </lineage>
</organism>
<accession>A0A655EBJ9</accession>
<name>A0A655EBJ9_SALET</name>
<sequence>MNPGQILPTITHRTAESEAKRRNHFPQNPALRRQDNAGTQQADAGLVALRTTGNLFPAGAKLMRKFVVRRLIFSDDNVAQIAVIARGGAGYQHRGRRSAGMN</sequence>
<protein>
    <submittedName>
        <fullName evidence="2">Uncharacterized protein</fullName>
    </submittedName>
</protein>
<dbReference type="Proteomes" id="UP000041314">
    <property type="component" value="Unassembled WGS sequence"/>
</dbReference>